<dbReference type="Gene3D" id="1.20.1270.160">
    <property type="match status" value="1"/>
</dbReference>
<dbReference type="AlphaFoldDB" id="A0A8J3B1X4"/>
<evidence type="ECO:0000259" key="1">
    <source>
        <dbReference type="Pfam" id="PF05050"/>
    </source>
</evidence>
<dbReference type="InterPro" id="IPR006342">
    <property type="entry name" value="FkbM_mtfrase"/>
</dbReference>
<comment type="caution">
    <text evidence="2">The sequence shown here is derived from an EMBL/GenBank/DDBJ whole genome shotgun (WGS) entry which is preliminary data.</text>
</comment>
<dbReference type="NCBIfam" id="TIGR01444">
    <property type="entry name" value="fkbM_fam"/>
    <property type="match status" value="1"/>
</dbReference>
<keyword evidence="3" id="KW-1185">Reference proteome</keyword>
<evidence type="ECO:0000313" key="2">
    <source>
        <dbReference type="EMBL" id="GGI55596.1"/>
    </source>
</evidence>
<reference evidence="2" key="1">
    <citation type="journal article" date="2014" name="Int. J. Syst. Evol. Microbiol.">
        <title>Complete genome sequence of Corynebacterium casei LMG S-19264T (=DSM 44701T), isolated from a smear-ripened cheese.</title>
        <authorList>
            <consortium name="US DOE Joint Genome Institute (JGI-PGF)"/>
            <person name="Walter F."/>
            <person name="Albersmeier A."/>
            <person name="Kalinowski J."/>
            <person name="Ruckert C."/>
        </authorList>
    </citation>
    <scope>NUCLEOTIDE SEQUENCE</scope>
    <source>
        <strain evidence="2">CCM 7664</strain>
    </source>
</reference>
<organism evidence="2 3">
    <name type="scientific">Oxalicibacterium solurbis</name>
    <dbReference type="NCBI Taxonomy" id="69280"/>
    <lineage>
        <taxon>Bacteria</taxon>
        <taxon>Pseudomonadati</taxon>
        <taxon>Pseudomonadota</taxon>
        <taxon>Betaproteobacteria</taxon>
        <taxon>Burkholderiales</taxon>
        <taxon>Oxalobacteraceae</taxon>
        <taxon>Oxalicibacterium</taxon>
    </lineage>
</organism>
<feature type="domain" description="Methyltransferase FkbM" evidence="1">
    <location>
        <begin position="235"/>
        <end position="379"/>
    </location>
</feature>
<evidence type="ECO:0000313" key="3">
    <source>
        <dbReference type="Proteomes" id="UP000627205"/>
    </source>
</evidence>
<protein>
    <recommendedName>
        <fullName evidence="1">Methyltransferase FkbM domain-containing protein</fullName>
    </recommendedName>
</protein>
<sequence>MLNCMTARTNLQSKTDIAPLAMADHFLAAAHALAADPMFGIPPNVREVIARCGNATKLVILGTKGFGAHLMNVRHERPCDVIAAVDDFRYHSGALYYGLPIISTDRFIELARHDRDLVALNTCRYDRPKRFFDQICRTHDIPHLNFEQAVRAFSLQDKVDYRVDDWGADIACNIPAFQRLAQRLADDYSVQTLYAVLNFHLTCEPEYYHEVERPYSTLYFRSGLLRFSDSEKMVDCGASIGESLTGLIGVTKGSFERVWMIEPDRINLQTLQNVLRRYAGTSFASRITVHGCGAGESTTQAPFNHEGGHGGFVKPTDADYEPADLIDIRPIDDIIDDAPTFIKMDIEGSELSALKGARQVISAHKPKLAISAYHRSTDLLDLTSYILSIRPDYQIGLRHHTPDRWDTCLYFY</sequence>
<proteinExistence type="predicted"/>
<reference evidence="2" key="2">
    <citation type="submission" date="2020-09" db="EMBL/GenBank/DDBJ databases">
        <authorList>
            <person name="Sun Q."/>
            <person name="Sedlacek I."/>
        </authorList>
    </citation>
    <scope>NUCLEOTIDE SEQUENCE</scope>
    <source>
        <strain evidence="2">CCM 7664</strain>
    </source>
</reference>
<dbReference type="InterPro" id="IPR029063">
    <property type="entry name" value="SAM-dependent_MTases_sf"/>
</dbReference>
<accession>A0A8J3B1X4</accession>
<gene>
    <name evidence="2" type="ORF">GCM10011430_27700</name>
</gene>
<dbReference type="Proteomes" id="UP000627205">
    <property type="component" value="Unassembled WGS sequence"/>
</dbReference>
<dbReference type="Pfam" id="PF05050">
    <property type="entry name" value="Methyltransf_21"/>
    <property type="match status" value="1"/>
</dbReference>
<dbReference type="Gene3D" id="3.40.50.720">
    <property type="entry name" value="NAD(P)-binding Rossmann-like Domain"/>
    <property type="match status" value="1"/>
</dbReference>
<name>A0A8J3B1X4_9BURK</name>
<dbReference type="Gene3D" id="3.40.50.150">
    <property type="entry name" value="Vaccinia Virus protein VP39"/>
    <property type="match status" value="1"/>
</dbReference>
<dbReference type="EMBL" id="BMDP01000004">
    <property type="protein sequence ID" value="GGI55596.1"/>
    <property type="molecule type" value="Genomic_DNA"/>
</dbReference>
<dbReference type="SUPFAM" id="SSF53335">
    <property type="entry name" value="S-adenosyl-L-methionine-dependent methyltransferases"/>
    <property type="match status" value="1"/>
</dbReference>